<evidence type="ECO:0000313" key="4">
    <source>
        <dbReference type="Proteomes" id="UP000280696"/>
    </source>
</evidence>
<dbReference type="InterPro" id="IPR006437">
    <property type="entry name" value="Phage_terminase_lsu"/>
</dbReference>
<dbReference type="InterPro" id="IPR035412">
    <property type="entry name" value="Terminase_L_N"/>
</dbReference>
<sequence>MEIRLSDLIAPQFYDIHWDILEGKHTHYKLYGGRGSTKSSFVSLEIIYGMMQDPNANAACFRKVGNTLAESVFEQLLWAIDALEVGHLWKVTLSPLRLTYKPTGQRIVFRGCDDPNKSKSIKLRKGYFKYIWYEERAEFEGDEDERKINQSLMRGGDKYVVFYTWNPPKSLNSWVNQDVLQVRADTLCSHSTYLTVPRSWLGEQFFIEAEELKKRKRMAYRHEYLGEATGTGGKVFDNVILREITDEEIAIFDRIKQGLDFGFAADPLAFERMHLNKKQRRLYIFAELYQVNLKTRKAVAEIKKLNPDNKIITADSEEPRSISSFNELGLRVYPAKKGPGSVDFGVAYLSDDLDEIIIDPVRCPNAAREFSSYELEKDKNGNFKGSYPDKDNHSIDACRYALEDEMVNKKAKIRNKAKRGLR</sequence>
<dbReference type="Pfam" id="PF17288">
    <property type="entry name" value="Terminase_3C"/>
    <property type="match status" value="1"/>
</dbReference>
<dbReference type="Pfam" id="PF04466">
    <property type="entry name" value="Terminase_3"/>
    <property type="match status" value="1"/>
</dbReference>
<comment type="caution">
    <text evidence="3">The sequence shown here is derived from an EMBL/GenBank/DDBJ whole genome shotgun (WGS) entry which is preliminary data.</text>
</comment>
<dbReference type="Gene3D" id="3.30.420.280">
    <property type="match status" value="1"/>
</dbReference>
<reference evidence="3 4" key="1">
    <citation type="submission" date="2018-09" db="EMBL/GenBank/DDBJ databases">
        <title>Murine metabolic-syndrome-specific gut microbial biobank.</title>
        <authorList>
            <person name="Liu C."/>
        </authorList>
    </citation>
    <scope>NUCLEOTIDE SEQUENCE [LARGE SCALE GENOMIC DNA]</scope>
    <source>
        <strain evidence="3 4">0.1xD8-82</strain>
    </source>
</reference>
<dbReference type="NCBIfam" id="TIGR01547">
    <property type="entry name" value="phage_term_2"/>
    <property type="match status" value="1"/>
</dbReference>
<dbReference type="Proteomes" id="UP000280696">
    <property type="component" value="Unassembled WGS sequence"/>
</dbReference>
<dbReference type="PANTHER" id="PTHR39184:SF1">
    <property type="entry name" value="PBSX PHAGE TERMINASE LARGE SUBUNIT"/>
    <property type="match status" value="1"/>
</dbReference>
<dbReference type="InterPro" id="IPR052380">
    <property type="entry name" value="Viral_DNA_packaging_terminase"/>
</dbReference>
<evidence type="ECO:0000313" key="3">
    <source>
        <dbReference type="EMBL" id="RKI92072.1"/>
    </source>
</evidence>
<name>A0A3A9AKU0_9FIRM</name>
<organism evidence="3 4">
    <name type="scientific">Parablautia intestinalis</name>
    <dbReference type="NCBI Taxonomy" id="2320100"/>
    <lineage>
        <taxon>Bacteria</taxon>
        <taxon>Bacillati</taxon>
        <taxon>Bacillota</taxon>
        <taxon>Clostridia</taxon>
        <taxon>Lachnospirales</taxon>
        <taxon>Lachnospiraceae</taxon>
        <taxon>Parablautia</taxon>
    </lineage>
</organism>
<dbReference type="InterPro" id="IPR035413">
    <property type="entry name" value="Terminase_L_C"/>
</dbReference>
<dbReference type="Gene3D" id="3.40.50.300">
    <property type="entry name" value="P-loop containing nucleotide triphosphate hydrolases"/>
    <property type="match status" value="1"/>
</dbReference>
<dbReference type="RefSeq" id="WP_120468691.1">
    <property type="nucleotide sequence ID" value="NZ_RAYQ01000006.1"/>
</dbReference>
<dbReference type="AlphaFoldDB" id="A0A3A9AKU0"/>
<dbReference type="PANTHER" id="PTHR39184">
    <property type="match status" value="1"/>
</dbReference>
<dbReference type="InterPro" id="IPR027417">
    <property type="entry name" value="P-loop_NTPase"/>
</dbReference>
<protein>
    <submittedName>
        <fullName evidence="3">PBSX family phage terminase large subunit</fullName>
    </submittedName>
</protein>
<dbReference type="OrthoDB" id="9768556at2"/>
<feature type="domain" description="Phage terminase large subunit N-terminal" evidence="1">
    <location>
        <begin position="25"/>
        <end position="227"/>
    </location>
</feature>
<feature type="domain" description="Phage terminase large subunit C-terminal" evidence="2">
    <location>
        <begin position="260"/>
        <end position="404"/>
    </location>
</feature>
<evidence type="ECO:0000259" key="2">
    <source>
        <dbReference type="Pfam" id="PF17288"/>
    </source>
</evidence>
<dbReference type="EMBL" id="RAYQ01000006">
    <property type="protein sequence ID" value="RKI92072.1"/>
    <property type="molecule type" value="Genomic_DNA"/>
</dbReference>
<accession>A0A3A9AKU0</accession>
<proteinExistence type="predicted"/>
<gene>
    <name evidence="3" type="ORF">D7V94_08365</name>
</gene>
<keyword evidence="4" id="KW-1185">Reference proteome</keyword>
<evidence type="ECO:0000259" key="1">
    <source>
        <dbReference type="Pfam" id="PF04466"/>
    </source>
</evidence>